<keyword evidence="3" id="KW-1185">Reference proteome</keyword>
<dbReference type="InterPro" id="IPR053134">
    <property type="entry name" value="RNA-dir_DNA_polymerase"/>
</dbReference>
<dbReference type="SUPFAM" id="SSF56672">
    <property type="entry name" value="DNA/RNA polymerases"/>
    <property type="match status" value="1"/>
</dbReference>
<dbReference type="InterPro" id="IPR000477">
    <property type="entry name" value="RT_dom"/>
</dbReference>
<sequence>MDFSMAFLDMACFLPEYVNDKKLLINHYVDMLKKVIREFVSANDWKNMDELMNAALERGAPPTPKPFGAPNLAGFQRPQRPPSHVYQMMTTEEAKEAPDVVIDVEIPNSKIIHVANVFQNYEVEIDNEKFSIDLIPMPMGEIDVVIAVREFPDVFPEELPGIPPDRQVEFHIDLIPGSTPIAKTPYRLAPSEMQVFMKQLQELLDKGFIRPVVPHGELQSFLINDLFDQLQGASFFSKIDLRSRYHKLKIQEEDIPKTAFQTRYGHYEFIVMPFGLTNAPSAFMDLMSRLRIMKLIYAKYSVLSISFAAAIGVLEEANGNTYMVKKISQVIEELQNVIRLR</sequence>
<evidence type="ECO:0000259" key="1">
    <source>
        <dbReference type="Pfam" id="PF00078"/>
    </source>
</evidence>
<comment type="caution">
    <text evidence="2">The sequence shown here is derived from an EMBL/GenBank/DDBJ whole genome shotgun (WGS) entry which is preliminary data.</text>
</comment>
<proteinExistence type="predicted"/>
<dbReference type="Proteomes" id="UP001151760">
    <property type="component" value="Unassembled WGS sequence"/>
</dbReference>
<accession>A0ABQ5BVA0</accession>
<protein>
    <recommendedName>
        <fullName evidence="1">Reverse transcriptase domain-containing protein</fullName>
    </recommendedName>
</protein>
<dbReference type="EMBL" id="BQNB010013589">
    <property type="protein sequence ID" value="GJT17806.1"/>
    <property type="molecule type" value="Genomic_DNA"/>
</dbReference>
<dbReference type="Gene3D" id="3.10.10.10">
    <property type="entry name" value="HIV Type 1 Reverse Transcriptase, subunit A, domain 1"/>
    <property type="match status" value="2"/>
</dbReference>
<dbReference type="Gene3D" id="3.30.70.270">
    <property type="match status" value="1"/>
</dbReference>
<evidence type="ECO:0000313" key="3">
    <source>
        <dbReference type="Proteomes" id="UP001151760"/>
    </source>
</evidence>
<dbReference type="PANTHER" id="PTHR24559">
    <property type="entry name" value="TRANSPOSON TY3-I GAG-POL POLYPROTEIN"/>
    <property type="match status" value="1"/>
</dbReference>
<dbReference type="CDD" id="cd01647">
    <property type="entry name" value="RT_LTR"/>
    <property type="match status" value="1"/>
</dbReference>
<feature type="domain" description="Reverse transcriptase" evidence="1">
    <location>
        <begin position="186"/>
        <end position="290"/>
    </location>
</feature>
<evidence type="ECO:0000313" key="2">
    <source>
        <dbReference type="EMBL" id="GJT17806.1"/>
    </source>
</evidence>
<gene>
    <name evidence="2" type="ORF">Tco_0876512</name>
</gene>
<name>A0ABQ5BVA0_9ASTR</name>
<reference evidence="2" key="1">
    <citation type="journal article" date="2022" name="Int. J. Mol. Sci.">
        <title>Draft Genome of Tanacetum Coccineum: Genomic Comparison of Closely Related Tanacetum-Family Plants.</title>
        <authorList>
            <person name="Yamashiro T."/>
            <person name="Shiraishi A."/>
            <person name="Nakayama K."/>
            <person name="Satake H."/>
        </authorList>
    </citation>
    <scope>NUCLEOTIDE SEQUENCE</scope>
</reference>
<dbReference type="InterPro" id="IPR043128">
    <property type="entry name" value="Rev_trsase/Diguanyl_cyclase"/>
</dbReference>
<dbReference type="InterPro" id="IPR043502">
    <property type="entry name" value="DNA/RNA_pol_sf"/>
</dbReference>
<dbReference type="Pfam" id="PF00078">
    <property type="entry name" value="RVT_1"/>
    <property type="match status" value="1"/>
</dbReference>
<organism evidence="2 3">
    <name type="scientific">Tanacetum coccineum</name>
    <dbReference type="NCBI Taxonomy" id="301880"/>
    <lineage>
        <taxon>Eukaryota</taxon>
        <taxon>Viridiplantae</taxon>
        <taxon>Streptophyta</taxon>
        <taxon>Embryophyta</taxon>
        <taxon>Tracheophyta</taxon>
        <taxon>Spermatophyta</taxon>
        <taxon>Magnoliopsida</taxon>
        <taxon>eudicotyledons</taxon>
        <taxon>Gunneridae</taxon>
        <taxon>Pentapetalae</taxon>
        <taxon>asterids</taxon>
        <taxon>campanulids</taxon>
        <taxon>Asterales</taxon>
        <taxon>Asteraceae</taxon>
        <taxon>Asteroideae</taxon>
        <taxon>Anthemideae</taxon>
        <taxon>Anthemidinae</taxon>
        <taxon>Tanacetum</taxon>
    </lineage>
</organism>
<reference evidence="2" key="2">
    <citation type="submission" date="2022-01" db="EMBL/GenBank/DDBJ databases">
        <authorList>
            <person name="Yamashiro T."/>
            <person name="Shiraishi A."/>
            <person name="Satake H."/>
            <person name="Nakayama K."/>
        </authorList>
    </citation>
    <scope>NUCLEOTIDE SEQUENCE</scope>
</reference>
<dbReference type="PANTHER" id="PTHR24559:SF444">
    <property type="entry name" value="REVERSE TRANSCRIPTASE DOMAIN-CONTAINING PROTEIN"/>
    <property type="match status" value="1"/>
</dbReference>